<evidence type="ECO:0000256" key="1">
    <source>
        <dbReference type="SAM" id="MobiDB-lite"/>
    </source>
</evidence>
<dbReference type="AlphaFoldDB" id="A0AAE4AYR3"/>
<accession>A0AAE4AYR3</accession>
<sequence length="159" mass="15509">MAGGVLPAPEVAHAAPCPPTPSASPSPSASRSPGPIAGWIGDVTEGIGDLLGLNGKKSPSPSVSPTQPDDCGDSPPPDEPGSPGGEEPDAGKPGGGKPGGGKPGTGQLLGIPITLTPESPIPPDGIPIALPYIALQNPSMELLLATCRTLTGPDLVDVV</sequence>
<feature type="region of interest" description="Disordered" evidence="1">
    <location>
        <begin position="1"/>
        <end position="118"/>
    </location>
</feature>
<reference evidence="2 3" key="1">
    <citation type="submission" date="2023-07" db="EMBL/GenBank/DDBJ databases">
        <title>Sequencing the genomes of 1000 actinobacteria strains.</title>
        <authorList>
            <person name="Klenk H.-P."/>
        </authorList>
    </citation>
    <scope>NUCLEOTIDE SEQUENCE [LARGE SCALE GENOMIC DNA]</scope>
    <source>
        <strain evidence="2 3">DSM 44709</strain>
    </source>
</reference>
<name>A0AAE4AYR3_9ACTN</name>
<organism evidence="2 3">
    <name type="scientific">Catenuloplanes indicus</name>
    <dbReference type="NCBI Taxonomy" id="137267"/>
    <lineage>
        <taxon>Bacteria</taxon>
        <taxon>Bacillati</taxon>
        <taxon>Actinomycetota</taxon>
        <taxon>Actinomycetes</taxon>
        <taxon>Micromonosporales</taxon>
        <taxon>Micromonosporaceae</taxon>
        <taxon>Catenuloplanes</taxon>
    </lineage>
</organism>
<proteinExistence type="predicted"/>
<evidence type="ECO:0000313" key="2">
    <source>
        <dbReference type="EMBL" id="MDQ0367594.1"/>
    </source>
</evidence>
<dbReference type="Proteomes" id="UP001240236">
    <property type="component" value="Unassembled WGS sequence"/>
</dbReference>
<protein>
    <submittedName>
        <fullName evidence="2">Uncharacterized protein</fullName>
    </submittedName>
</protein>
<feature type="compositionally biased region" description="Polar residues" evidence="1">
    <location>
        <begin position="57"/>
        <end position="67"/>
    </location>
</feature>
<evidence type="ECO:0000313" key="3">
    <source>
        <dbReference type="Proteomes" id="UP001240236"/>
    </source>
</evidence>
<feature type="compositionally biased region" description="Gly residues" evidence="1">
    <location>
        <begin position="92"/>
        <end position="104"/>
    </location>
</feature>
<keyword evidence="3" id="KW-1185">Reference proteome</keyword>
<feature type="compositionally biased region" description="Low complexity" evidence="1">
    <location>
        <begin position="25"/>
        <end position="37"/>
    </location>
</feature>
<comment type="caution">
    <text evidence="2">The sequence shown here is derived from an EMBL/GenBank/DDBJ whole genome shotgun (WGS) entry which is preliminary data.</text>
</comment>
<gene>
    <name evidence="2" type="ORF">J2S42_004263</name>
</gene>
<dbReference type="RefSeq" id="WP_307241731.1">
    <property type="nucleotide sequence ID" value="NZ_JAUSUZ010000001.1"/>
</dbReference>
<dbReference type="EMBL" id="JAUSUZ010000001">
    <property type="protein sequence ID" value="MDQ0367594.1"/>
    <property type="molecule type" value="Genomic_DNA"/>
</dbReference>